<name>H1HN46_9BACT</name>
<sequence length="362" mass="41158">MNLFWAALFLLLPVAGQYYISVRVWQLLPAIPLLRTSVVVLMALSFIGFFVAMSGLLDKLPLGLASFIYEVGTSWLVILLYMVMLFAVLDLGAAVGIIPRSFLKASVLGSISVTLLLTVLFTYAYFHYDDKQRVELTLASKDKLSRNMTLVMVSDLHLGYHNRRSDLHRWLERIKNERPDAILIAGDLIDRTIKPVNEEHSAEEFRRLGIPIFAVLGNHDYYTGVNVDKVFCQQAGIQLLQDSVAYFKDIAIVGRDDRTNKRRKPLSRLMEGIDRRKYIIELDHQPYHLEEAALNGVDFQLAGHTHYGQVWPINWITKAVYEDAFGPLTKGNTRYYVSSGLGIWGAKFRIGTQSEYIVAKIR</sequence>
<organism evidence="3 4">
    <name type="scientific">Segatella maculosa OT 289</name>
    <dbReference type="NCBI Taxonomy" id="999422"/>
    <lineage>
        <taxon>Bacteria</taxon>
        <taxon>Pseudomonadati</taxon>
        <taxon>Bacteroidota</taxon>
        <taxon>Bacteroidia</taxon>
        <taxon>Bacteroidales</taxon>
        <taxon>Prevotellaceae</taxon>
        <taxon>Segatella</taxon>
    </lineage>
</organism>
<feature type="transmembrane region" description="Helical" evidence="1">
    <location>
        <begin position="32"/>
        <end position="57"/>
    </location>
</feature>
<dbReference type="InterPro" id="IPR029052">
    <property type="entry name" value="Metallo-depent_PP-like"/>
</dbReference>
<comment type="caution">
    <text evidence="3">The sequence shown here is derived from an EMBL/GenBank/DDBJ whole genome shotgun (WGS) entry which is preliminary data.</text>
</comment>
<dbReference type="GO" id="GO:0016787">
    <property type="term" value="F:hydrolase activity"/>
    <property type="evidence" value="ECO:0007669"/>
    <property type="project" value="InterPro"/>
</dbReference>
<dbReference type="Pfam" id="PF00149">
    <property type="entry name" value="Metallophos"/>
    <property type="match status" value="1"/>
</dbReference>
<evidence type="ECO:0000313" key="4">
    <source>
        <dbReference type="Proteomes" id="UP000003167"/>
    </source>
</evidence>
<keyword evidence="1" id="KW-0812">Transmembrane</keyword>
<dbReference type="InterPro" id="IPR051158">
    <property type="entry name" value="Metallophosphoesterase_sf"/>
</dbReference>
<feature type="transmembrane region" description="Helical" evidence="1">
    <location>
        <begin position="105"/>
        <end position="126"/>
    </location>
</feature>
<dbReference type="SUPFAM" id="SSF56300">
    <property type="entry name" value="Metallo-dependent phosphatases"/>
    <property type="match status" value="1"/>
</dbReference>
<protein>
    <recommendedName>
        <fullName evidence="2">Calcineurin-like phosphoesterase domain-containing protein</fullName>
    </recommendedName>
</protein>
<proteinExistence type="predicted"/>
<keyword evidence="4" id="KW-1185">Reference proteome</keyword>
<dbReference type="PANTHER" id="PTHR31302:SF0">
    <property type="entry name" value="TRANSMEMBRANE PROTEIN WITH METALLOPHOSPHOESTERASE DOMAIN"/>
    <property type="match status" value="1"/>
</dbReference>
<dbReference type="PATRIC" id="fig|999422.3.peg.1667"/>
<dbReference type="PANTHER" id="PTHR31302">
    <property type="entry name" value="TRANSMEMBRANE PROTEIN WITH METALLOPHOSPHOESTERASE DOMAIN-RELATED"/>
    <property type="match status" value="1"/>
</dbReference>
<feature type="transmembrane region" description="Helical" evidence="1">
    <location>
        <begin position="78"/>
        <end position="99"/>
    </location>
</feature>
<accession>H1HN46</accession>
<reference evidence="3 4" key="1">
    <citation type="submission" date="2011-12" db="EMBL/GenBank/DDBJ databases">
        <title>The Genome Sequence of Prevotella maculosa OT 289.</title>
        <authorList>
            <consortium name="The Broad Institute Genome Sequencing Platform"/>
            <person name="Earl A."/>
            <person name="Ward D."/>
            <person name="Feldgarden M."/>
            <person name="Gevers D."/>
            <person name="Izard J."/>
            <person name="Blanton J.M."/>
            <person name="Mathney J."/>
            <person name="Tanner A.C."/>
            <person name="Dewhirst F.E."/>
            <person name="Young S.K."/>
            <person name="Zeng Q."/>
            <person name="Gargeya S."/>
            <person name="Fitzgerald M."/>
            <person name="Haas B."/>
            <person name="Abouelleil A."/>
            <person name="Alvarado L."/>
            <person name="Arachchi H.M."/>
            <person name="Berlin A."/>
            <person name="Chapman S.B."/>
            <person name="Gearin G."/>
            <person name="Goldberg J."/>
            <person name="Griggs A."/>
            <person name="Gujja S."/>
            <person name="Hansen M."/>
            <person name="Heiman D."/>
            <person name="Howarth C."/>
            <person name="Larimer J."/>
            <person name="Lui A."/>
            <person name="MacDonald P.J.P."/>
            <person name="McCowen C."/>
            <person name="Montmayeur A."/>
            <person name="Murphy C."/>
            <person name="Neiman D."/>
            <person name="Pearson M."/>
            <person name="Priest M."/>
            <person name="Roberts A."/>
            <person name="Saif S."/>
            <person name="Shea T."/>
            <person name="Sisk P."/>
            <person name="Stolte C."/>
            <person name="Sykes S."/>
            <person name="Wortman J."/>
            <person name="Nusbaum C."/>
            <person name="Birren B."/>
        </authorList>
    </citation>
    <scope>NUCLEOTIDE SEQUENCE [LARGE SCALE GENOMIC DNA]</scope>
    <source>
        <strain evidence="3 4">OT 289</strain>
    </source>
</reference>
<evidence type="ECO:0000313" key="3">
    <source>
        <dbReference type="EMBL" id="EHO69733.1"/>
    </source>
</evidence>
<dbReference type="InterPro" id="IPR004843">
    <property type="entry name" value="Calcineurin-like_PHP"/>
</dbReference>
<gene>
    <name evidence="3" type="ORF">HMPREF9944_01590</name>
</gene>
<dbReference type="HOGENOM" id="CLU_025443_0_0_10"/>
<keyword evidence="1" id="KW-1133">Transmembrane helix</keyword>
<evidence type="ECO:0000259" key="2">
    <source>
        <dbReference type="Pfam" id="PF00149"/>
    </source>
</evidence>
<dbReference type="EMBL" id="AGEK01000028">
    <property type="protein sequence ID" value="EHO69733.1"/>
    <property type="molecule type" value="Genomic_DNA"/>
</dbReference>
<dbReference type="Proteomes" id="UP000003167">
    <property type="component" value="Unassembled WGS sequence"/>
</dbReference>
<dbReference type="AlphaFoldDB" id="H1HN46"/>
<feature type="domain" description="Calcineurin-like phosphoesterase" evidence="2">
    <location>
        <begin position="148"/>
        <end position="307"/>
    </location>
</feature>
<dbReference type="RefSeq" id="WP_008565549.1">
    <property type="nucleotide sequence ID" value="NZ_JH594504.1"/>
</dbReference>
<dbReference type="Gene3D" id="3.60.21.10">
    <property type="match status" value="1"/>
</dbReference>
<keyword evidence="1" id="KW-0472">Membrane</keyword>
<evidence type="ECO:0000256" key="1">
    <source>
        <dbReference type="SAM" id="Phobius"/>
    </source>
</evidence>